<dbReference type="EMBL" id="JABSTR010000001">
    <property type="protein sequence ID" value="KAH9360246.1"/>
    <property type="molecule type" value="Genomic_DNA"/>
</dbReference>
<dbReference type="VEuPathDB" id="VectorBase:HLOH_059133"/>
<feature type="region of interest" description="Disordered" evidence="1">
    <location>
        <begin position="1"/>
        <end position="114"/>
    </location>
</feature>
<reference evidence="2 3" key="1">
    <citation type="journal article" date="2020" name="Cell">
        <title>Large-Scale Comparative Analyses of Tick Genomes Elucidate Their Genetic Diversity and Vector Capacities.</title>
        <authorList>
            <consortium name="Tick Genome and Microbiome Consortium (TIGMIC)"/>
            <person name="Jia N."/>
            <person name="Wang J."/>
            <person name="Shi W."/>
            <person name="Du L."/>
            <person name="Sun Y."/>
            <person name="Zhan W."/>
            <person name="Jiang J.F."/>
            <person name="Wang Q."/>
            <person name="Zhang B."/>
            <person name="Ji P."/>
            <person name="Bell-Sakyi L."/>
            <person name="Cui X.M."/>
            <person name="Yuan T.T."/>
            <person name="Jiang B.G."/>
            <person name="Yang W.F."/>
            <person name="Lam T.T."/>
            <person name="Chang Q.C."/>
            <person name="Ding S.J."/>
            <person name="Wang X.J."/>
            <person name="Zhu J.G."/>
            <person name="Ruan X.D."/>
            <person name="Zhao L."/>
            <person name="Wei J.T."/>
            <person name="Ye R.Z."/>
            <person name="Que T.C."/>
            <person name="Du C.H."/>
            <person name="Zhou Y.H."/>
            <person name="Cheng J.X."/>
            <person name="Dai P.F."/>
            <person name="Guo W.B."/>
            <person name="Han X.H."/>
            <person name="Huang E.J."/>
            <person name="Li L.F."/>
            <person name="Wei W."/>
            <person name="Gao Y.C."/>
            <person name="Liu J.Z."/>
            <person name="Shao H.Z."/>
            <person name="Wang X."/>
            <person name="Wang C.C."/>
            <person name="Yang T.C."/>
            <person name="Huo Q.B."/>
            <person name="Li W."/>
            <person name="Chen H.Y."/>
            <person name="Chen S.E."/>
            <person name="Zhou L.G."/>
            <person name="Ni X.B."/>
            <person name="Tian J.H."/>
            <person name="Sheng Y."/>
            <person name="Liu T."/>
            <person name="Pan Y.S."/>
            <person name="Xia L.Y."/>
            <person name="Li J."/>
            <person name="Zhao F."/>
            <person name="Cao W.C."/>
        </authorList>
    </citation>
    <scope>NUCLEOTIDE SEQUENCE [LARGE SCALE GENOMIC DNA]</scope>
    <source>
        <strain evidence="2">HaeL-2018</strain>
    </source>
</reference>
<comment type="caution">
    <text evidence="2">The sequence shown here is derived from an EMBL/GenBank/DDBJ whole genome shotgun (WGS) entry which is preliminary data.</text>
</comment>
<keyword evidence="3" id="KW-1185">Reference proteome</keyword>
<name>A0A9J6F6T8_HAELO</name>
<gene>
    <name evidence="2" type="ORF">HPB48_019836</name>
</gene>
<protein>
    <submittedName>
        <fullName evidence="2">Uncharacterized protein</fullName>
    </submittedName>
</protein>
<feature type="compositionally biased region" description="Basic and acidic residues" evidence="1">
    <location>
        <begin position="69"/>
        <end position="82"/>
    </location>
</feature>
<evidence type="ECO:0000313" key="2">
    <source>
        <dbReference type="EMBL" id="KAH9360246.1"/>
    </source>
</evidence>
<sequence>MEEEGSSDAPPHSGSDLTESLDATVTAEVPEDSSDPKPPSGSDVTQGLGALTAVVQGSSEPPLYSAYDEAERPDAARTKDVPEGSSEPPPCTTSSATKSLDAAGTPNVSESAPKWPLRIAGRVHKPGTIGYAHGDLDESDKEEEEIRIDDLDVPRLPREVAKERLEQQHPPQHPSALELVYQMVWQQVSHFTKLHVERECLGGQPIRVVCREAESTLLNIQAVVRKDPSMRAFVLSNTTFMGVTVKLCRLDSPVPPNICCGFLEPDIKRFVQKRGYCDGGSDSTLVEGHPSDKLRERFLGDVARKITRGSYTVGVRPPSLRGSDACAVLASSGEPVAAPAAVYKGSLHSSNVSGCTDARRLWIFYSAKARANVDGRFLAEVQRPLKEYLRENAPNLG</sequence>
<dbReference type="AlphaFoldDB" id="A0A9J6F6T8"/>
<evidence type="ECO:0000256" key="1">
    <source>
        <dbReference type="SAM" id="MobiDB-lite"/>
    </source>
</evidence>
<evidence type="ECO:0000313" key="3">
    <source>
        <dbReference type="Proteomes" id="UP000821853"/>
    </source>
</evidence>
<proteinExistence type="predicted"/>
<accession>A0A9J6F6T8</accession>
<organism evidence="2 3">
    <name type="scientific">Haemaphysalis longicornis</name>
    <name type="common">Bush tick</name>
    <dbReference type="NCBI Taxonomy" id="44386"/>
    <lineage>
        <taxon>Eukaryota</taxon>
        <taxon>Metazoa</taxon>
        <taxon>Ecdysozoa</taxon>
        <taxon>Arthropoda</taxon>
        <taxon>Chelicerata</taxon>
        <taxon>Arachnida</taxon>
        <taxon>Acari</taxon>
        <taxon>Parasitiformes</taxon>
        <taxon>Ixodida</taxon>
        <taxon>Ixodoidea</taxon>
        <taxon>Ixodidae</taxon>
        <taxon>Haemaphysalinae</taxon>
        <taxon>Haemaphysalis</taxon>
    </lineage>
</organism>
<dbReference type="Proteomes" id="UP000821853">
    <property type="component" value="Chromosome 1"/>
</dbReference>